<evidence type="ECO:0000313" key="2">
    <source>
        <dbReference type="EnsemblMetazoa" id="XP_003723904"/>
    </source>
</evidence>
<feature type="transmembrane region" description="Helical" evidence="1">
    <location>
        <begin position="67"/>
        <end position="86"/>
    </location>
</feature>
<dbReference type="OrthoDB" id="10042902at2759"/>
<protein>
    <recommendedName>
        <fullName evidence="4">Transmembrane protein 26</fullName>
    </recommendedName>
</protein>
<reference evidence="2" key="2">
    <citation type="submission" date="2021-01" db="UniProtKB">
        <authorList>
            <consortium name="EnsemblMetazoa"/>
        </authorList>
    </citation>
    <scope>IDENTIFICATION</scope>
</reference>
<dbReference type="InParanoid" id="A0A7M7GJM9"/>
<dbReference type="InterPro" id="IPR019169">
    <property type="entry name" value="Transmembrane_26"/>
</dbReference>
<sequence length="182" mass="20918">MMKMRLGHILKGVTVRLLLSAHAALCVWRVVAATGDWRYWGLLLAQLLVLLEAFITLSMKRGTEWKWFCPSVLIYLISVIPCMWFLELHRLEIDLDFWALLDPSPHCNLPDLSHGLLRNATNESVTEEAMKVIDIDRPASLLSMTTSSWLLIIHQSLLLLLVLERFLYLRSVPPRFPESTLP</sequence>
<dbReference type="EnsemblMetazoa" id="XM_003723856">
    <property type="protein sequence ID" value="XP_003723904"/>
    <property type="gene ID" value="LOC100888836"/>
</dbReference>
<dbReference type="AlphaFoldDB" id="A0A7M7GJM9"/>
<keyword evidence="1" id="KW-0812">Transmembrane</keyword>
<dbReference type="RefSeq" id="XP_003723904.2">
    <property type="nucleotide sequence ID" value="XM_003723856.3"/>
</dbReference>
<dbReference type="PANTHER" id="PTHR22168:SF7">
    <property type="entry name" value="TRANSMEMBRANE PROTEIN 26-LIKE"/>
    <property type="match status" value="1"/>
</dbReference>
<feature type="transmembrane region" description="Helical" evidence="1">
    <location>
        <begin position="42"/>
        <end position="60"/>
    </location>
</feature>
<evidence type="ECO:0000313" key="3">
    <source>
        <dbReference type="Proteomes" id="UP000007110"/>
    </source>
</evidence>
<reference evidence="3" key="1">
    <citation type="submission" date="2015-02" db="EMBL/GenBank/DDBJ databases">
        <title>Genome sequencing for Strongylocentrotus purpuratus.</title>
        <authorList>
            <person name="Murali S."/>
            <person name="Liu Y."/>
            <person name="Vee V."/>
            <person name="English A."/>
            <person name="Wang M."/>
            <person name="Skinner E."/>
            <person name="Han Y."/>
            <person name="Muzny D.M."/>
            <person name="Worley K.C."/>
            <person name="Gibbs R.A."/>
        </authorList>
    </citation>
    <scope>NUCLEOTIDE SEQUENCE</scope>
</reference>
<accession>A0A7M7GJM9</accession>
<evidence type="ECO:0008006" key="4">
    <source>
        <dbReference type="Google" id="ProtNLM"/>
    </source>
</evidence>
<keyword evidence="1" id="KW-0472">Membrane</keyword>
<dbReference type="KEGG" id="spu:100888836"/>
<dbReference type="Pfam" id="PF09772">
    <property type="entry name" value="Tmem26"/>
    <property type="match status" value="1"/>
</dbReference>
<organism evidence="2 3">
    <name type="scientific">Strongylocentrotus purpuratus</name>
    <name type="common">Purple sea urchin</name>
    <dbReference type="NCBI Taxonomy" id="7668"/>
    <lineage>
        <taxon>Eukaryota</taxon>
        <taxon>Metazoa</taxon>
        <taxon>Echinodermata</taxon>
        <taxon>Eleutherozoa</taxon>
        <taxon>Echinozoa</taxon>
        <taxon>Echinoidea</taxon>
        <taxon>Euechinoidea</taxon>
        <taxon>Echinacea</taxon>
        <taxon>Camarodonta</taxon>
        <taxon>Echinidea</taxon>
        <taxon>Strongylocentrotidae</taxon>
        <taxon>Strongylocentrotus</taxon>
    </lineage>
</organism>
<keyword evidence="3" id="KW-1185">Reference proteome</keyword>
<keyword evidence="1" id="KW-1133">Transmembrane helix</keyword>
<dbReference type="PANTHER" id="PTHR22168">
    <property type="entry name" value="TMEM26 PROTEIN"/>
    <property type="match status" value="1"/>
</dbReference>
<dbReference type="GeneID" id="100888836"/>
<name>A0A7M7GJM9_STRPU</name>
<feature type="transmembrane region" description="Helical" evidence="1">
    <location>
        <begin position="148"/>
        <end position="168"/>
    </location>
</feature>
<dbReference type="Proteomes" id="UP000007110">
    <property type="component" value="Unassembled WGS sequence"/>
</dbReference>
<evidence type="ECO:0000256" key="1">
    <source>
        <dbReference type="SAM" id="Phobius"/>
    </source>
</evidence>
<proteinExistence type="predicted"/>